<dbReference type="AlphaFoldDB" id="A0A1H8YNN2"/>
<evidence type="ECO:0000256" key="1">
    <source>
        <dbReference type="SAM" id="Phobius"/>
    </source>
</evidence>
<organism evidence="3 4">
    <name type="scientific">Amycolatopsis saalfeldensis</name>
    <dbReference type="NCBI Taxonomy" id="394193"/>
    <lineage>
        <taxon>Bacteria</taxon>
        <taxon>Bacillati</taxon>
        <taxon>Actinomycetota</taxon>
        <taxon>Actinomycetes</taxon>
        <taxon>Pseudonocardiales</taxon>
        <taxon>Pseudonocardiaceae</taxon>
        <taxon>Amycolatopsis</taxon>
    </lineage>
</organism>
<dbReference type="GO" id="GO:0052621">
    <property type="term" value="F:diguanylate cyclase activity"/>
    <property type="evidence" value="ECO:0007669"/>
    <property type="project" value="TreeGrafter"/>
</dbReference>
<dbReference type="InterPro" id="IPR043128">
    <property type="entry name" value="Rev_trsase/Diguanyl_cyclase"/>
</dbReference>
<feature type="transmembrane region" description="Helical" evidence="1">
    <location>
        <begin position="127"/>
        <end position="152"/>
    </location>
</feature>
<dbReference type="OrthoDB" id="23692at2"/>
<dbReference type="STRING" id="394193.SAMN04489732_13126"/>
<feature type="transmembrane region" description="Helical" evidence="1">
    <location>
        <begin position="164"/>
        <end position="191"/>
    </location>
</feature>
<dbReference type="GO" id="GO:0043709">
    <property type="term" value="P:cell adhesion involved in single-species biofilm formation"/>
    <property type="evidence" value="ECO:0007669"/>
    <property type="project" value="TreeGrafter"/>
</dbReference>
<dbReference type="NCBIfam" id="TIGR00254">
    <property type="entry name" value="GGDEF"/>
    <property type="match status" value="1"/>
</dbReference>
<dbReference type="GO" id="GO:1902201">
    <property type="term" value="P:negative regulation of bacterial-type flagellum-dependent cell motility"/>
    <property type="evidence" value="ECO:0007669"/>
    <property type="project" value="TreeGrafter"/>
</dbReference>
<feature type="transmembrane region" description="Helical" evidence="1">
    <location>
        <begin position="24"/>
        <end position="44"/>
    </location>
</feature>
<dbReference type="GO" id="GO:0005886">
    <property type="term" value="C:plasma membrane"/>
    <property type="evidence" value="ECO:0007669"/>
    <property type="project" value="TreeGrafter"/>
</dbReference>
<dbReference type="EMBL" id="FOEF01000031">
    <property type="protein sequence ID" value="SEP53787.1"/>
    <property type="molecule type" value="Genomic_DNA"/>
</dbReference>
<dbReference type="InterPro" id="IPR050469">
    <property type="entry name" value="Diguanylate_Cyclase"/>
</dbReference>
<dbReference type="Proteomes" id="UP000198582">
    <property type="component" value="Unassembled WGS sequence"/>
</dbReference>
<keyword evidence="1" id="KW-0472">Membrane</keyword>
<dbReference type="Gene3D" id="3.30.70.270">
    <property type="match status" value="1"/>
</dbReference>
<keyword evidence="4" id="KW-1185">Reference proteome</keyword>
<dbReference type="PROSITE" id="PS50887">
    <property type="entry name" value="GGDEF"/>
    <property type="match status" value="1"/>
</dbReference>
<keyword evidence="1" id="KW-0812">Transmembrane</keyword>
<dbReference type="RefSeq" id="WP_091628656.1">
    <property type="nucleotide sequence ID" value="NZ_FOEF01000031.1"/>
</dbReference>
<feature type="transmembrane region" description="Helical" evidence="1">
    <location>
        <begin position="90"/>
        <end position="115"/>
    </location>
</feature>
<keyword evidence="1" id="KW-1133">Transmembrane helix</keyword>
<protein>
    <submittedName>
        <fullName evidence="3">Diguanylate cyclase (GGDEF) domain-containing protein</fullName>
    </submittedName>
</protein>
<sequence>MPLLSDLRRRGWTSWAIWSSPRPAIVFLLVIDLVAFAAAAWSVVVPMSPGDLVECLGLVGLGMAAAEMTRQVERRRRRFSDTPHVNFSSVWTLAGALLLPPALAALVAVVLYLHLWLRSWRGVSGIYAYKVVFSNCNVVLSCLVASWTARYLDLFPPRADRGAVAAFGLMFVIAVYFTVNSALVATAIALIKQRVSAKTLLGPLNENILELATLCMGTLAALLLARLPWLVVIVFVPLYALHRSVLIRQFEQAATIDSKTGLLNAASWNAIAEAELDRAREHETDVGLLILDIDHFRQVNNLHGHFVGDQALRRIGDALRSEVRSNDLCGRVGGEEFVILLPGTSADTILDVANRIRQRVYDTRIQADETADVFQITVSIGAASFPAAGRTLQELMTAVDNALFAAKDAGRNQVRVVEVR</sequence>
<dbReference type="Pfam" id="PF00990">
    <property type="entry name" value="GGDEF"/>
    <property type="match status" value="1"/>
</dbReference>
<evidence type="ECO:0000259" key="2">
    <source>
        <dbReference type="PROSITE" id="PS50887"/>
    </source>
</evidence>
<dbReference type="InterPro" id="IPR029787">
    <property type="entry name" value="Nucleotide_cyclase"/>
</dbReference>
<dbReference type="SMART" id="SM00267">
    <property type="entry name" value="GGDEF"/>
    <property type="match status" value="1"/>
</dbReference>
<dbReference type="PANTHER" id="PTHR45138">
    <property type="entry name" value="REGULATORY COMPONENTS OF SENSORY TRANSDUCTION SYSTEM"/>
    <property type="match status" value="1"/>
</dbReference>
<evidence type="ECO:0000313" key="3">
    <source>
        <dbReference type="EMBL" id="SEP53787.1"/>
    </source>
</evidence>
<dbReference type="InterPro" id="IPR000160">
    <property type="entry name" value="GGDEF_dom"/>
</dbReference>
<dbReference type="SUPFAM" id="SSF55073">
    <property type="entry name" value="Nucleotide cyclase"/>
    <property type="match status" value="1"/>
</dbReference>
<name>A0A1H8YNN2_9PSEU</name>
<reference evidence="3 4" key="1">
    <citation type="submission" date="2016-10" db="EMBL/GenBank/DDBJ databases">
        <authorList>
            <person name="de Groot N.N."/>
        </authorList>
    </citation>
    <scope>NUCLEOTIDE SEQUENCE [LARGE SCALE GENOMIC DNA]</scope>
    <source>
        <strain evidence="3 4">DSM 44993</strain>
    </source>
</reference>
<dbReference type="CDD" id="cd01949">
    <property type="entry name" value="GGDEF"/>
    <property type="match status" value="1"/>
</dbReference>
<evidence type="ECO:0000313" key="4">
    <source>
        <dbReference type="Proteomes" id="UP000198582"/>
    </source>
</evidence>
<accession>A0A1H8YNN2</accession>
<dbReference type="FunFam" id="3.30.70.270:FF:000001">
    <property type="entry name" value="Diguanylate cyclase domain protein"/>
    <property type="match status" value="1"/>
</dbReference>
<feature type="domain" description="GGDEF" evidence="2">
    <location>
        <begin position="284"/>
        <end position="419"/>
    </location>
</feature>
<feature type="transmembrane region" description="Helical" evidence="1">
    <location>
        <begin position="211"/>
        <end position="241"/>
    </location>
</feature>
<dbReference type="PANTHER" id="PTHR45138:SF9">
    <property type="entry name" value="DIGUANYLATE CYCLASE DGCM-RELATED"/>
    <property type="match status" value="1"/>
</dbReference>
<gene>
    <name evidence="3" type="ORF">SAMN04489732_13126</name>
</gene>
<proteinExistence type="predicted"/>